<dbReference type="GO" id="GO:0003700">
    <property type="term" value="F:DNA-binding transcription factor activity"/>
    <property type="evidence" value="ECO:0007669"/>
    <property type="project" value="TreeGrafter"/>
</dbReference>
<gene>
    <name evidence="6" type="ORF">CLV27_1428</name>
</gene>
<feature type="domain" description="HTH crp-type" evidence="5">
    <location>
        <begin position="142"/>
        <end position="208"/>
    </location>
</feature>
<dbReference type="PROSITE" id="PS51063">
    <property type="entry name" value="HTH_CRP_2"/>
    <property type="match status" value="1"/>
</dbReference>
<feature type="domain" description="Cyclic nucleotide-binding" evidence="4">
    <location>
        <begin position="9"/>
        <end position="128"/>
    </location>
</feature>
<evidence type="ECO:0000256" key="2">
    <source>
        <dbReference type="ARBA" id="ARBA00023125"/>
    </source>
</evidence>
<evidence type="ECO:0000259" key="4">
    <source>
        <dbReference type="PROSITE" id="PS50042"/>
    </source>
</evidence>
<reference evidence="6 7" key="1">
    <citation type="submission" date="2019-03" db="EMBL/GenBank/DDBJ databases">
        <title>Genomic Encyclopedia of Archaeal and Bacterial Type Strains, Phase II (KMG-II): from individual species to whole genera.</title>
        <authorList>
            <person name="Goeker M."/>
        </authorList>
    </citation>
    <scope>NUCLEOTIDE SEQUENCE [LARGE SCALE GENOMIC DNA]</scope>
    <source>
        <strain evidence="6 7">DSM 24425</strain>
    </source>
</reference>
<accession>A0A4R1G6N8</accession>
<dbReference type="Gene3D" id="1.10.10.10">
    <property type="entry name" value="Winged helix-like DNA-binding domain superfamily/Winged helix DNA-binding domain"/>
    <property type="match status" value="1"/>
</dbReference>
<dbReference type="EMBL" id="SMFV01000005">
    <property type="protein sequence ID" value="TCK03354.1"/>
    <property type="molecule type" value="Genomic_DNA"/>
</dbReference>
<dbReference type="InterPro" id="IPR036390">
    <property type="entry name" value="WH_DNA-bd_sf"/>
</dbReference>
<dbReference type="Pfam" id="PF00027">
    <property type="entry name" value="cNMP_binding"/>
    <property type="match status" value="1"/>
</dbReference>
<dbReference type="GO" id="GO:0003677">
    <property type="term" value="F:DNA binding"/>
    <property type="evidence" value="ECO:0007669"/>
    <property type="project" value="UniProtKB-KW"/>
</dbReference>
<keyword evidence="2" id="KW-0238">DNA-binding</keyword>
<protein>
    <submittedName>
        <fullName evidence="6">CRP/FNR family transcriptional regulator</fullName>
    </submittedName>
</protein>
<dbReference type="InterPro" id="IPR000595">
    <property type="entry name" value="cNMP-bd_dom"/>
</dbReference>
<proteinExistence type="predicted"/>
<dbReference type="PROSITE" id="PS50042">
    <property type="entry name" value="CNMP_BINDING_3"/>
    <property type="match status" value="1"/>
</dbReference>
<dbReference type="PANTHER" id="PTHR24567:SF74">
    <property type="entry name" value="HTH-TYPE TRANSCRIPTIONAL REGULATOR ARCR"/>
    <property type="match status" value="1"/>
</dbReference>
<dbReference type="InterPro" id="IPR014710">
    <property type="entry name" value="RmlC-like_jellyroll"/>
</dbReference>
<dbReference type="InterPro" id="IPR012318">
    <property type="entry name" value="HTH_CRP"/>
</dbReference>
<keyword evidence="1" id="KW-0805">Transcription regulation</keyword>
<dbReference type="SUPFAM" id="SSF46785">
    <property type="entry name" value="Winged helix' DNA-binding domain"/>
    <property type="match status" value="1"/>
</dbReference>
<dbReference type="InterPro" id="IPR018490">
    <property type="entry name" value="cNMP-bd_dom_sf"/>
</dbReference>
<evidence type="ECO:0000256" key="3">
    <source>
        <dbReference type="ARBA" id="ARBA00023163"/>
    </source>
</evidence>
<dbReference type="SMART" id="SM00100">
    <property type="entry name" value="cNMP"/>
    <property type="match status" value="1"/>
</dbReference>
<dbReference type="InterPro" id="IPR036388">
    <property type="entry name" value="WH-like_DNA-bd_sf"/>
</dbReference>
<dbReference type="SUPFAM" id="SSF51206">
    <property type="entry name" value="cAMP-binding domain-like"/>
    <property type="match status" value="1"/>
</dbReference>
<dbReference type="GO" id="GO:0005829">
    <property type="term" value="C:cytosol"/>
    <property type="evidence" value="ECO:0007669"/>
    <property type="project" value="TreeGrafter"/>
</dbReference>
<dbReference type="CDD" id="cd00038">
    <property type="entry name" value="CAP_ED"/>
    <property type="match status" value="1"/>
</dbReference>
<organism evidence="6 7">
    <name type="scientific">Phorcysia thermohydrogeniphila</name>
    <dbReference type="NCBI Taxonomy" id="936138"/>
    <lineage>
        <taxon>Bacteria</taxon>
        <taxon>Pseudomonadati</taxon>
        <taxon>Aquificota</taxon>
        <taxon>Aquificia</taxon>
        <taxon>Desulfurobacteriales</taxon>
        <taxon>Desulfurobacteriaceae</taxon>
        <taxon>Phorcysia</taxon>
    </lineage>
</organism>
<keyword evidence="3" id="KW-0804">Transcription</keyword>
<evidence type="ECO:0000313" key="7">
    <source>
        <dbReference type="Proteomes" id="UP000295777"/>
    </source>
</evidence>
<dbReference type="InterPro" id="IPR050397">
    <property type="entry name" value="Env_Response_Regulators"/>
</dbReference>
<keyword evidence="7" id="KW-1185">Reference proteome</keyword>
<evidence type="ECO:0000313" key="6">
    <source>
        <dbReference type="EMBL" id="TCK03354.1"/>
    </source>
</evidence>
<dbReference type="PANTHER" id="PTHR24567">
    <property type="entry name" value="CRP FAMILY TRANSCRIPTIONAL REGULATORY PROTEIN"/>
    <property type="match status" value="1"/>
</dbReference>
<dbReference type="Gene3D" id="2.60.120.10">
    <property type="entry name" value="Jelly Rolls"/>
    <property type="match status" value="1"/>
</dbReference>
<dbReference type="AlphaFoldDB" id="A0A4R1G6N8"/>
<evidence type="ECO:0000259" key="5">
    <source>
        <dbReference type="PROSITE" id="PS51063"/>
    </source>
</evidence>
<name>A0A4R1G6N8_9BACT</name>
<dbReference type="Proteomes" id="UP000295777">
    <property type="component" value="Unassembled WGS sequence"/>
</dbReference>
<dbReference type="RefSeq" id="WP_243644912.1">
    <property type="nucleotide sequence ID" value="NZ_SMFV01000005.1"/>
</dbReference>
<dbReference type="Pfam" id="PF13545">
    <property type="entry name" value="HTH_Crp_2"/>
    <property type="match status" value="1"/>
</dbReference>
<evidence type="ECO:0000256" key="1">
    <source>
        <dbReference type="ARBA" id="ARBA00023015"/>
    </source>
</evidence>
<sequence>MEFLRQIPIFSGLTKEQLESLANISVLRNYPKGTVIFNPSQKAEGFYALKSGKVKIYRTNRGKEQIIRIFTAPAFFGEAAGFMGSNFPAWAEAIEDSEVVFIPRKAFIQLMKVDPEIAMRLMAVMAQRLVYLTNVIESLSLKDALSKVASYILRQAQEKEGEEFVFRTNLAAMELGLTKETVSRMLSRLKSLGAIEKSGSKVKIKNLKLLKDLAV</sequence>
<comment type="caution">
    <text evidence="6">The sequence shown here is derived from an EMBL/GenBank/DDBJ whole genome shotgun (WGS) entry which is preliminary data.</text>
</comment>